<dbReference type="AlphaFoldDB" id="A0A0E9P936"/>
<feature type="region of interest" description="Disordered" evidence="1">
    <location>
        <begin position="1"/>
        <end position="34"/>
    </location>
</feature>
<reference evidence="2" key="2">
    <citation type="journal article" date="2015" name="Fish Shellfish Immunol.">
        <title>Early steps in the European eel (Anguilla anguilla)-Vibrio vulnificus interaction in the gills: Role of the RtxA13 toxin.</title>
        <authorList>
            <person name="Callol A."/>
            <person name="Pajuelo D."/>
            <person name="Ebbesson L."/>
            <person name="Teles M."/>
            <person name="MacKenzie S."/>
            <person name="Amaro C."/>
        </authorList>
    </citation>
    <scope>NUCLEOTIDE SEQUENCE</scope>
</reference>
<proteinExistence type="predicted"/>
<accession>A0A0E9P936</accession>
<name>A0A0E9P936_ANGAN</name>
<evidence type="ECO:0000256" key="1">
    <source>
        <dbReference type="SAM" id="MobiDB-lite"/>
    </source>
</evidence>
<evidence type="ECO:0000313" key="2">
    <source>
        <dbReference type="EMBL" id="JAH00343.1"/>
    </source>
</evidence>
<protein>
    <submittedName>
        <fullName evidence="2">Uncharacterized protein</fullName>
    </submittedName>
</protein>
<reference evidence="2" key="1">
    <citation type="submission" date="2014-11" db="EMBL/GenBank/DDBJ databases">
        <authorList>
            <person name="Amaro Gonzalez C."/>
        </authorList>
    </citation>
    <scope>NUCLEOTIDE SEQUENCE</scope>
</reference>
<dbReference type="EMBL" id="GBXM01108234">
    <property type="protein sequence ID" value="JAH00343.1"/>
    <property type="molecule type" value="Transcribed_RNA"/>
</dbReference>
<sequence length="34" mass="3733">MKIRVKKSGHSGVRGSRFLRLKNATPIPNGSRLA</sequence>
<organism evidence="2">
    <name type="scientific">Anguilla anguilla</name>
    <name type="common">European freshwater eel</name>
    <name type="synonym">Muraena anguilla</name>
    <dbReference type="NCBI Taxonomy" id="7936"/>
    <lineage>
        <taxon>Eukaryota</taxon>
        <taxon>Metazoa</taxon>
        <taxon>Chordata</taxon>
        <taxon>Craniata</taxon>
        <taxon>Vertebrata</taxon>
        <taxon>Euteleostomi</taxon>
        <taxon>Actinopterygii</taxon>
        <taxon>Neopterygii</taxon>
        <taxon>Teleostei</taxon>
        <taxon>Anguilliformes</taxon>
        <taxon>Anguillidae</taxon>
        <taxon>Anguilla</taxon>
    </lineage>
</organism>